<dbReference type="OrthoDB" id="2309794at2759"/>
<evidence type="ECO:0000313" key="1">
    <source>
        <dbReference type="EMBL" id="RIA81028.1"/>
    </source>
</evidence>
<organism evidence="1 2">
    <name type="scientific">Glomus cerebriforme</name>
    <dbReference type="NCBI Taxonomy" id="658196"/>
    <lineage>
        <taxon>Eukaryota</taxon>
        <taxon>Fungi</taxon>
        <taxon>Fungi incertae sedis</taxon>
        <taxon>Mucoromycota</taxon>
        <taxon>Glomeromycotina</taxon>
        <taxon>Glomeromycetes</taxon>
        <taxon>Glomerales</taxon>
        <taxon>Glomeraceae</taxon>
        <taxon>Glomus</taxon>
    </lineage>
</organism>
<reference evidence="1 2" key="1">
    <citation type="submission" date="2018-06" db="EMBL/GenBank/DDBJ databases">
        <title>Comparative genomics reveals the genomic features of Rhizophagus irregularis, R. cerebriforme, R. diaphanum and Gigaspora rosea, and their symbiotic lifestyle signature.</title>
        <authorList>
            <person name="Morin E."/>
            <person name="San Clemente H."/>
            <person name="Chen E.C.H."/>
            <person name="De La Providencia I."/>
            <person name="Hainaut M."/>
            <person name="Kuo A."/>
            <person name="Kohler A."/>
            <person name="Murat C."/>
            <person name="Tang N."/>
            <person name="Roy S."/>
            <person name="Loubradou J."/>
            <person name="Henrissat B."/>
            <person name="Grigoriev I.V."/>
            <person name="Corradi N."/>
            <person name="Roux C."/>
            <person name="Martin F.M."/>
        </authorList>
    </citation>
    <scope>NUCLEOTIDE SEQUENCE [LARGE SCALE GENOMIC DNA]</scope>
    <source>
        <strain evidence="1 2">DAOM 227022</strain>
    </source>
</reference>
<dbReference type="Proteomes" id="UP000265703">
    <property type="component" value="Unassembled WGS sequence"/>
</dbReference>
<sequence length="60" mass="6841">KQASFTKSDNSKLTYTTHSQAIYTSRLLNFNNLPEPKNADSEEEYSNSTIIDFTKLNINP</sequence>
<protein>
    <submittedName>
        <fullName evidence="1">Uncharacterized protein</fullName>
    </submittedName>
</protein>
<dbReference type="AlphaFoldDB" id="A0A397S4V0"/>
<name>A0A397S4V0_9GLOM</name>
<proteinExistence type="predicted"/>
<feature type="non-terminal residue" evidence="1">
    <location>
        <position position="1"/>
    </location>
</feature>
<gene>
    <name evidence="1" type="ORF">C1645_837658</name>
</gene>
<evidence type="ECO:0000313" key="2">
    <source>
        <dbReference type="Proteomes" id="UP000265703"/>
    </source>
</evidence>
<keyword evidence="2" id="KW-1185">Reference proteome</keyword>
<dbReference type="EMBL" id="QKYT01000860">
    <property type="protein sequence ID" value="RIA81028.1"/>
    <property type="molecule type" value="Genomic_DNA"/>
</dbReference>
<comment type="caution">
    <text evidence="1">The sequence shown here is derived from an EMBL/GenBank/DDBJ whole genome shotgun (WGS) entry which is preliminary data.</text>
</comment>
<accession>A0A397S4V0</accession>